<proteinExistence type="predicted"/>
<comment type="caution">
    <text evidence="1">The sequence shown here is derived from an EMBL/GenBank/DDBJ whole genome shotgun (WGS) entry which is preliminary data.</text>
</comment>
<dbReference type="Proteomes" id="UP001152888">
    <property type="component" value="Unassembled WGS sequence"/>
</dbReference>
<protein>
    <submittedName>
        <fullName evidence="1">Uncharacterized protein</fullName>
    </submittedName>
</protein>
<gene>
    <name evidence="1" type="ORF">ACAOBT_LOCUS15554</name>
</gene>
<dbReference type="EMBL" id="CAKOFQ010006939">
    <property type="protein sequence ID" value="CAH1983457.1"/>
    <property type="molecule type" value="Genomic_DNA"/>
</dbReference>
<evidence type="ECO:0000313" key="1">
    <source>
        <dbReference type="EMBL" id="CAH1983457.1"/>
    </source>
</evidence>
<dbReference type="AlphaFoldDB" id="A0A9P0KWX7"/>
<accession>A0A9P0KWX7</accession>
<name>A0A9P0KWX7_ACAOB</name>
<reference evidence="1" key="1">
    <citation type="submission" date="2022-03" db="EMBL/GenBank/DDBJ databases">
        <authorList>
            <person name="Sayadi A."/>
        </authorList>
    </citation>
    <scope>NUCLEOTIDE SEQUENCE</scope>
</reference>
<evidence type="ECO:0000313" key="2">
    <source>
        <dbReference type="Proteomes" id="UP001152888"/>
    </source>
</evidence>
<organism evidence="1 2">
    <name type="scientific">Acanthoscelides obtectus</name>
    <name type="common">Bean weevil</name>
    <name type="synonym">Bruchus obtectus</name>
    <dbReference type="NCBI Taxonomy" id="200917"/>
    <lineage>
        <taxon>Eukaryota</taxon>
        <taxon>Metazoa</taxon>
        <taxon>Ecdysozoa</taxon>
        <taxon>Arthropoda</taxon>
        <taxon>Hexapoda</taxon>
        <taxon>Insecta</taxon>
        <taxon>Pterygota</taxon>
        <taxon>Neoptera</taxon>
        <taxon>Endopterygota</taxon>
        <taxon>Coleoptera</taxon>
        <taxon>Polyphaga</taxon>
        <taxon>Cucujiformia</taxon>
        <taxon>Chrysomeloidea</taxon>
        <taxon>Chrysomelidae</taxon>
        <taxon>Bruchinae</taxon>
        <taxon>Bruchini</taxon>
        <taxon>Acanthoscelides</taxon>
    </lineage>
</organism>
<keyword evidence="2" id="KW-1185">Reference proteome</keyword>
<sequence length="99" mass="11083">MLLVVVVVVGRRSLATKPPLTLFADLVVSTMRSQLIRENGKQCGPLPGNGGVDNYDDLLLSFLVNLSFICAWKTGWLRRCCKRPTSVLKIFGPYNIKFR</sequence>